<evidence type="ECO:0000313" key="1">
    <source>
        <dbReference type="EMBL" id="JAE35288.1"/>
    </source>
</evidence>
<organism evidence="1">
    <name type="scientific">Arundo donax</name>
    <name type="common">Giant reed</name>
    <name type="synonym">Donax arundinaceus</name>
    <dbReference type="NCBI Taxonomy" id="35708"/>
    <lineage>
        <taxon>Eukaryota</taxon>
        <taxon>Viridiplantae</taxon>
        <taxon>Streptophyta</taxon>
        <taxon>Embryophyta</taxon>
        <taxon>Tracheophyta</taxon>
        <taxon>Spermatophyta</taxon>
        <taxon>Magnoliopsida</taxon>
        <taxon>Liliopsida</taxon>
        <taxon>Poales</taxon>
        <taxon>Poaceae</taxon>
        <taxon>PACMAD clade</taxon>
        <taxon>Arundinoideae</taxon>
        <taxon>Arundineae</taxon>
        <taxon>Arundo</taxon>
    </lineage>
</organism>
<sequence length="20" mass="2427">MALCHKRLYDDFNKLPLSDF</sequence>
<name>A0A0A9HQU0_ARUDO</name>
<dbReference type="EMBL" id="GBRH01162608">
    <property type="protein sequence ID" value="JAE35288.1"/>
    <property type="molecule type" value="Transcribed_RNA"/>
</dbReference>
<proteinExistence type="predicted"/>
<protein>
    <submittedName>
        <fullName evidence="1">Uncharacterized protein</fullName>
    </submittedName>
</protein>
<reference evidence="1" key="2">
    <citation type="journal article" date="2015" name="Data Brief">
        <title>Shoot transcriptome of the giant reed, Arundo donax.</title>
        <authorList>
            <person name="Barrero R.A."/>
            <person name="Guerrero F.D."/>
            <person name="Moolhuijzen P."/>
            <person name="Goolsby J.A."/>
            <person name="Tidwell J."/>
            <person name="Bellgard S.E."/>
            <person name="Bellgard M.I."/>
        </authorList>
    </citation>
    <scope>NUCLEOTIDE SEQUENCE</scope>
    <source>
        <tissue evidence="1">Shoot tissue taken approximately 20 cm above the soil surface</tissue>
    </source>
</reference>
<accession>A0A0A9HQU0</accession>
<dbReference type="AlphaFoldDB" id="A0A0A9HQU0"/>
<reference evidence="1" key="1">
    <citation type="submission" date="2014-09" db="EMBL/GenBank/DDBJ databases">
        <authorList>
            <person name="Magalhaes I.L.F."/>
            <person name="Oliveira U."/>
            <person name="Santos F.R."/>
            <person name="Vidigal T.H.D.A."/>
            <person name="Brescovit A.D."/>
            <person name="Santos A.J."/>
        </authorList>
    </citation>
    <scope>NUCLEOTIDE SEQUENCE</scope>
    <source>
        <tissue evidence="1">Shoot tissue taken approximately 20 cm above the soil surface</tissue>
    </source>
</reference>